<dbReference type="RefSeq" id="WP_135069247.1">
    <property type="nucleotide sequence ID" value="NZ_CP038266.1"/>
</dbReference>
<keyword evidence="4" id="KW-0808">Transferase</keyword>
<protein>
    <recommendedName>
        <fullName evidence="2">histidine kinase</fullName>
        <ecNumber evidence="2">2.7.13.3</ecNumber>
    </recommendedName>
</protein>
<comment type="catalytic activity">
    <reaction evidence="1">
        <text>ATP + protein L-histidine = ADP + protein N-phospho-L-histidine.</text>
        <dbReference type="EC" id="2.7.13.3"/>
    </reaction>
</comment>
<feature type="transmembrane region" description="Helical" evidence="9">
    <location>
        <begin position="86"/>
        <end position="110"/>
    </location>
</feature>
<keyword evidence="5" id="KW-0547">Nucleotide-binding</keyword>
<feature type="domain" description="Signal transduction histidine kinase subgroup 3 dimerisation and phosphoacceptor" evidence="10">
    <location>
        <begin position="142"/>
        <end position="206"/>
    </location>
</feature>
<dbReference type="PANTHER" id="PTHR24421">
    <property type="entry name" value="NITRATE/NITRITE SENSOR PROTEIN NARX-RELATED"/>
    <property type="match status" value="1"/>
</dbReference>
<dbReference type="InterPro" id="IPR011712">
    <property type="entry name" value="Sig_transdc_His_kin_sub3_dim/P"/>
</dbReference>
<dbReference type="InterPro" id="IPR036890">
    <property type="entry name" value="HATPase_C_sf"/>
</dbReference>
<dbReference type="EMBL" id="CP038266">
    <property type="protein sequence ID" value="QBR90050.1"/>
    <property type="molecule type" value="Genomic_DNA"/>
</dbReference>
<evidence type="ECO:0000256" key="7">
    <source>
        <dbReference type="ARBA" id="ARBA00022840"/>
    </source>
</evidence>
<keyword evidence="9" id="KW-1133">Transmembrane helix</keyword>
<keyword evidence="3" id="KW-0597">Phosphoprotein</keyword>
<feature type="transmembrane region" description="Helical" evidence="9">
    <location>
        <begin position="62"/>
        <end position="80"/>
    </location>
</feature>
<dbReference type="InterPro" id="IPR050482">
    <property type="entry name" value="Sensor_HK_TwoCompSys"/>
</dbReference>
<evidence type="ECO:0000259" key="10">
    <source>
        <dbReference type="Pfam" id="PF07730"/>
    </source>
</evidence>
<accession>A0ABX5SYZ9</accession>
<feature type="transmembrane region" description="Helical" evidence="9">
    <location>
        <begin position="40"/>
        <end position="57"/>
    </location>
</feature>
<dbReference type="Pfam" id="PF07730">
    <property type="entry name" value="HisKA_3"/>
    <property type="match status" value="1"/>
</dbReference>
<keyword evidence="9" id="KW-0472">Membrane</keyword>
<name>A0ABX5SYZ9_9MICO</name>
<dbReference type="GO" id="GO:0016301">
    <property type="term" value="F:kinase activity"/>
    <property type="evidence" value="ECO:0007669"/>
    <property type="project" value="UniProtKB-KW"/>
</dbReference>
<proteinExistence type="predicted"/>
<keyword evidence="7" id="KW-0067">ATP-binding</keyword>
<feature type="transmembrane region" description="Helical" evidence="9">
    <location>
        <begin position="15"/>
        <end position="34"/>
    </location>
</feature>
<dbReference type="EC" id="2.7.13.3" evidence="2"/>
<keyword evidence="9" id="KW-0812">Transmembrane</keyword>
<organism evidence="11 12">
    <name type="scientific">Microbacterium wangchenii</name>
    <dbReference type="NCBI Taxonomy" id="2541726"/>
    <lineage>
        <taxon>Bacteria</taxon>
        <taxon>Bacillati</taxon>
        <taxon>Actinomycetota</taxon>
        <taxon>Actinomycetes</taxon>
        <taxon>Micrococcales</taxon>
        <taxon>Microbacteriaceae</taxon>
        <taxon>Microbacterium</taxon>
    </lineage>
</organism>
<dbReference type="SUPFAM" id="SSF55874">
    <property type="entry name" value="ATPase domain of HSP90 chaperone/DNA topoisomerase II/histidine kinase"/>
    <property type="match status" value="1"/>
</dbReference>
<dbReference type="Gene3D" id="1.20.5.1930">
    <property type="match status" value="1"/>
</dbReference>
<evidence type="ECO:0000256" key="9">
    <source>
        <dbReference type="SAM" id="Phobius"/>
    </source>
</evidence>
<evidence type="ECO:0000256" key="5">
    <source>
        <dbReference type="ARBA" id="ARBA00022741"/>
    </source>
</evidence>
<evidence type="ECO:0000256" key="4">
    <source>
        <dbReference type="ARBA" id="ARBA00022679"/>
    </source>
</evidence>
<keyword evidence="6 11" id="KW-0418">Kinase</keyword>
<sequence length="476" mass="49923">MSTESRDRRSPGARTRVAVGAVVAVVAGLSSRWLLVDAPLLALAIIIVCSVVLVLAAPKVPLLTIVTWVMVSAIVVQFPGLTIENLALGTVAGLLTSLCLTGPMAVAAVLRHRREYLHRGWRLAAMEAERRSNDIQTALQRERMSLAAEMHDGLGHSLTLIAVRLGQLSLTSTLAPADRAAVTELRQASAEAAEELGNAVRLLRDPGAIATGTGVPTIMDAVESARSAGIPVTTDVPEGLTEILSAEAQTAVARLVQESLTNAAKHAPGEQVGIAIHVTGSTMVAEVSNAMPAQDGADRPPSSGFGLVGIRHRAGMLGGTLEVGRSPDVFALKLTLPTDAKPSPSDRVTAAEDIVAAENEAAQSRTMATRVAIVLPAAILGAVLAVTFAYLTAATVLSVVSAPQFAEIQPGDPRAEVELSLPIFEVLDAPRDQFPPKSGEQCRYYESDVSFFERSDVHVVCFDDDAVTRMGVIPAS</sequence>
<dbReference type="Proteomes" id="UP000295748">
    <property type="component" value="Chromosome"/>
</dbReference>
<evidence type="ECO:0000313" key="12">
    <source>
        <dbReference type="Proteomes" id="UP000295748"/>
    </source>
</evidence>
<dbReference type="CDD" id="cd16917">
    <property type="entry name" value="HATPase_UhpB-NarQ-NarX-like"/>
    <property type="match status" value="1"/>
</dbReference>
<gene>
    <name evidence="11" type="ORF">E4K62_15980</name>
</gene>
<dbReference type="PANTHER" id="PTHR24421:SF10">
    <property type="entry name" value="NITRATE_NITRITE SENSOR PROTEIN NARQ"/>
    <property type="match status" value="1"/>
</dbReference>
<evidence type="ECO:0000256" key="8">
    <source>
        <dbReference type="ARBA" id="ARBA00023012"/>
    </source>
</evidence>
<evidence type="ECO:0000256" key="1">
    <source>
        <dbReference type="ARBA" id="ARBA00000085"/>
    </source>
</evidence>
<reference evidence="11 12" key="1">
    <citation type="submission" date="2019-03" db="EMBL/GenBank/DDBJ databases">
        <authorList>
            <person name="Dong K."/>
        </authorList>
    </citation>
    <scope>NUCLEOTIDE SEQUENCE [LARGE SCALE GENOMIC DNA]</scope>
    <source>
        <strain evidence="12">dk512</strain>
    </source>
</reference>
<evidence type="ECO:0000256" key="6">
    <source>
        <dbReference type="ARBA" id="ARBA00022777"/>
    </source>
</evidence>
<dbReference type="Gene3D" id="3.30.565.10">
    <property type="entry name" value="Histidine kinase-like ATPase, C-terminal domain"/>
    <property type="match status" value="1"/>
</dbReference>
<keyword evidence="12" id="KW-1185">Reference proteome</keyword>
<keyword evidence="8" id="KW-0902">Two-component regulatory system</keyword>
<evidence type="ECO:0000256" key="3">
    <source>
        <dbReference type="ARBA" id="ARBA00022553"/>
    </source>
</evidence>
<evidence type="ECO:0000313" key="11">
    <source>
        <dbReference type="EMBL" id="QBR90050.1"/>
    </source>
</evidence>
<evidence type="ECO:0000256" key="2">
    <source>
        <dbReference type="ARBA" id="ARBA00012438"/>
    </source>
</evidence>
<feature type="transmembrane region" description="Helical" evidence="9">
    <location>
        <begin position="371"/>
        <end position="391"/>
    </location>
</feature>